<dbReference type="CDD" id="cd00038">
    <property type="entry name" value="CAP_ED"/>
    <property type="match status" value="2"/>
</dbReference>
<feature type="region of interest" description="Disordered" evidence="9">
    <location>
        <begin position="439"/>
        <end position="548"/>
    </location>
</feature>
<dbReference type="PROSITE" id="PS50181">
    <property type="entry name" value="FBOX"/>
    <property type="match status" value="1"/>
</dbReference>
<keyword evidence="6" id="KW-0472">Membrane</keyword>
<dbReference type="PROSITE" id="PS50042">
    <property type="entry name" value="CNMP_BINDING_3"/>
    <property type="match status" value="2"/>
</dbReference>
<dbReference type="InterPro" id="IPR032675">
    <property type="entry name" value="LRR_dom_sf"/>
</dbReference>
<dbReference type="InterPro" id="IPR018488">
    <property type="entry name" value="cNMP-bd_CS"/>
</dbReference>
<evidence type="ECO:0000313" key="12">
    <source>
        <dbReference type="EMBL" id="KAF2095691.1"/>
    </source>
</evidence>
<dbReference type="Pfam" id="PF00646">
    <property type="entry name" value="F-box"/>
    <property type="match status" value="1"/>
</dbReference>
<evidence type="ECO:0000256" key="4">
    <source>
        <dbReference type="ARBA" id="ARBA00022989"/>
    </source>
</evidence>
<organism evidence="12 13">
    <name type="scientific">Rhizodiscina lignyota</name>
    <dbReference type="NCBI Taxonomy" id="1504668"/>
    <lineage>
        <taxon>Eukaryota</taxon>
        <taxon>Fungi</taxon>
        <taxon>Dikarya</taxon>
        <taxon>Ascomycota</taxon>
        <taxon>Pezizomycotina</taxon>
        <taxon>Dothideomycetes</taxon>
        <taxon>Pleosporomycetidae</taxon>
        <taxon>Aulographales</taxon>
        <taxon>Rhizodiscinaceae</taxon>
        <taxon>Rhizodiscina</taxon>
    </lineage>
</organism>
<dbReference type="SUPFAM" id="SSF51206">
    <property type="entry name" value="cAMP-binding domain-like"/>
    <property type="match status" value="2"/>
</dbReference>
<dbReference type="InterPro" id="IPR014710">
    <property type="entry name" value="RmlC-like_jellyroll"/>
</dbReference>
<sequence length="947" mass="103715">MRRWGRPGAGGMTHAHRAVAAPVPDSISLIRSFDSETMTTRPVRPSPLTASTVGGLPLDLLDRLRSFPLFVSAPDNFLAAIGAYLRPQLHNPHDYILTEGDDAKAMYWLVRGAVRVTSRDGESTYAELKPGAFFGEIGILMDMPRTATIIAKLKSLVVRLNKEDLQKVLPQFPEVERAIREEAVERLAILERQKKERRDSLKGSAKSTKRPRESSAGKDPDRDVRDEGVVSSKKRKSPSPGIIETVGTTSLFRTGALNVRQLLKELPLFSELPQEILHFIGLNAEPRSYAPFTNIVKEGTPGRDIYFILSGEVEVVNERPDVHAVINGASAKTPPPVIVKARLRSGQYFGEVTSLSLAPTRTATVRSVSSVECLMIPQDVLNELWSKCSPDLRANIESVARQRLQTARDNDVSMADVVDGTPPIDELALVDRARRQSVPTVTFTGSTPEASPQLRGVEDKTPIEPYDPDPYLNVDLENVRSRSRRGSLAPPSPSSPSAASPTTEPKPQDSPSKVNGHIAPISRPSSRSSDKVPLVKRPRGRRIPTHATKGPLPDNLLIMILDHLDIPQLMQARAVSSAWRNIINTSPDLVTNLDLTPYNRFVTDSIVKDVLCPFVNGRPKIVDLNNCFHLTDEGFSALAVAVGENVRVWRMKSVWDVTGQAVLEMVNRAKALEEIDLSNCRKVGDNLLARVVGWVVPEIPQQQQQAAQQMQMQLAMQNGRYVRNGKMQQPVQQTVPPGTVIGCPALKALTLSYCKHITDRSMAHIAAHAAARLESIDLTRCTTITDAGFQHWSVWKFPNLKRLVLADCTYLTDQAIVGIVGAARGLKVLDLSFCCALSDTSTEILALGLPNLTHLNLAFCGSAVSDASLRAVGLHLLDLQELSVRGCVRVTKQGVRNVVDGCSALRVMDVSQCRNLEGRTVAGFLDELTDGGRVKFVSVADGRFRGA</sequence>
<keyword evidence="2" id="KW-0813">Transport</keyword>
<dbReference type="InterPro" id="IPR000595">
    <property type="entry name" value="cNMP-bd_dom"/>
</dbReference>
<dbReference type="InterPro" id="IPR036047">
    <property type="entry name" value="F-box-like_dom_sf"/>
</dbReference>
<evidence type="ECO:0000256" key="5">
    <source>
        <dbReference type="ARBA" id="ARBA00023065"/>
    </source>
</evidence>
<dbReference type="GO" id="GO:0016020">
    <property type="term" value="C:membrane"/>
    <property type="evidence" value="ECO:0007669"/>
    <property type="project" value="UniProtKB-SubCell"/>
</dbReference>
<dbReference type="Pfam" id="PF00027">
    <property type="entry name" value="cNMP_binding"/>
    <property type="match status" value="2"/>
</dbReference>
<feature type="domain" description="F-box" evidence="11">
    <location>
        <begin position="546"/>
        <end position="593"/>
    </location>
</feature>
<dbReference type="Gene3D" id="2.60.120.10">
    <property type="entry name" value="Jelly Rolls"/>
    <property type="match status" value="2"/>
</dbReference>
<feature type="compositionally biased region" description="Polar residues" evidence="9">
    <location>
        <begin position="502"/>
        <end position="513"/>
    </location>
</feature>
<dbReference type="SMART" id="SM00367">
    <property type="entry name" value="LRR_CC"/>
    <property type="match status" value="9"/>
</dbReference>
<comment type="caution">
    <text evidence="12">The sequence shown here is derived from an EMBL/GenBank/DDBJ whole genome shotgun (WGS) entry which is preliminary data.</text>
</comment>
<dbReference type="Pfam" id="PF16643">
    <property type="entry name" value="cNMPbd_u2"/>
    <property type="match status" value="1"/>
</dbReference>
<evidence type="ECO:0000256" key="6">
    <source>
        <dbReference type="ARBA" id="ARBA00023136"/>
    </source>
</evidence>
<name>A0A9P4I5S5_9PEZI</name>
<dbReference type="PANTHER" id="PTHR45638:SF24">
    <property type="entry name" value="CYCLIC NUCLEOTIDE-BINDING DOMAIN PROTEIN (AFU_ORTHOLOGUE AFUA_2G03170)"/>
    <property type="match status" value="1"/>
</dbReference>
<feature type="compositionally biased region" description="Basic residues" evidence="9">
    <location>
        <begin position="534"/>
        <end position="544"/>
    </location>
</feature>
<keyword evidence="13" id="KW-1185">Reference proteome</keyword>
<dbReference type="InterPro" id="IPR057207">
    <property type="entry name" value="FBXL15_LRR"/>
</dbReference>
<dbReference type="EMBL" id="ML978131">
    <property type="protein sequence ID" value="KAF2095691.1"/>
    <property type="molecule type" value="Genomic_DNA"/>
</dbReference>
<comment type="subcellular location">
    <subcellularLocation>
        <location evidence="1">Membrane</location>
        <topology evidence="1">Multi-pass membrane protein</topology>
    </subcellularLocation>
</comment>
<feature type="domain" description="Cyclic nucleotide-binding" evidence="10">
    <location>
        <begin position="268"/>
        <end position="402"/>
    </location>
</feature>
<dbReference type="Gene3D" id="3.80.10.10">
    <property type="entry name" value="Ribonuclease Inhibitor"/>
    <property type="match status" value="2"/>
</dbReference>
<dbReference type="FunFam" id="2.60.120.10:FF:000057">
    <property type="entry name" value="Cyclic nucleotide-binding domain protein"/>
    <property type="match status" value="1"/>
</dbReference>
<dbReference type="PROSITE" id="PS00888">
    <property type="entry name" value="CNMP_BINDING_1"/>
    <property type="match status" value="1"/>
</dbReference>
<keyword evidence="4" id="KW-1133">Transmembrane helix</keyword>
<keyword evidence="8" id="KW-0407">Ion channel</keyword>
<evidence type="ECO:0000259" key="11">
    <source>
        <dbReference type="PROSITE" id="PS50181"/>
    </source>
</evidence>
<dbReference type="SMART" id="SM00256">
    <property type="entry name" value="FBOX"/>
    <property type="match status" value="1"/>
</dbReference>
<dbReference type="SMART" id="SM00100">
    <property type="entry name" value="cNMP"/>
    <property type="match status" value="2"/>
</dbReference>
<keyword evidence="5" id="KW-0406">Ion transport</keyword>
<evidence type="ECO:0000256" key="8">
    <source>
        <dbReference type="ARBA" id="ARBA00023303"/>
    </source>
</evidence>
<feature type="compositionally biased region" description="Low complexity" evidence="9">
    <location>
        <begin position="518"/>
        <end position="527"/>
    </location>
</feature>
<evidence type="ECO:0000256" key="1">
    <source>
        <dbReference type="ARBA" id="ARBA00004141"/>
    </source>
</evidence>
<dbReference type="PANTHER" id="PTHR45638">
    <property type="entry name" value="CYCLIC NUCLEOTIDE-GATED CATION CHANNEL SUBUNIT A"/>
    <property type="match status" value="1"/>
</dbReference>
<keyword evidence="7" id="KW-1071">Ligand-gated ion channel</keyword>
<dbReference type="GO" id="GO:0005221">
    <property type="term" value="F:intracellularly cyclic nucleotide-activated monoatomic cation channel activity"/>
    <property type="evidence" value="ECO:0007669"/>
    <property type="project" value="InterPro"/>
</dbReference>
<evidence type="ECO:0000256" key="2">
    <source>
        <dbReference type="ARBA" id="ARBA00022448"/>
    </source>
</evidence>
<evidence type="ECO:0000256" key="7">
    <source>
        <dbReference type="ARBA" id="ARBA00023286"/>
    </source>
</evidence>
<feature type="compositionally biased region" description="Basic and acidic residues" evidence="9">
    <location>
        <begin position="210"/>
        <end position="228"/>
    </location>
</feature>
<evidence type="ECO:0000256" key="3">
    <source>
        <dbReference type="ARBA" id="ARBA00022692"/>
    </source>
</evidence>
<evidence type="ECO:0000313" key="13">
    <source>
        <dbReference type="Proteomes" id="UP000799772"/>
    </source>
</evidence>
<dbReference type="Pfam" id="PF25372">
    <property type="entry name" value="DUF7885"/>
    <property type="match status" value="1"/>
</dbReference>
<dbReference type="InterPro" id="IPR006553">
    <property type="entry name" value="Leu-rich_rpt_Cys-con_subtyp"/>
</dbReference>
<accession>A0A9P4I5S5</accession>
<dbReference type="InterPro" id="IPR018490">
    <property type="entry name" value="cNMP-bd_dom_sf"/>
</dbReference>
<dbReference type="PROSITE" id="PS00889">
    <property type="entry name" value="CNMP_BINDING_2"/>
    <property type="match status" value="1"/>
</dbReference>
<dbReference type="CDD" id="cd09917">
    <property type="entry name" value="F-box_SF"/>
    <property type="match status" value="1"/>
</dbReference>
<dbReference type="Gene3D" id="1.20.1280.50">
    <property type="match status" value="1"/>
</dbReference>
<gene>
    <name evidence="12" type="ORF">NA57DRAFT_44611</name>
</gene>
<feature type="compositionally biased region" description="Polar residues" evidence="9">
    <location>
        <begin position="439"/>
        <end position="450"/>
    </location>
</feature>
<dbReference type="InterPro" id="IPR001810">
    <property type="entry name" value="F-box_dom"/>
</dbReference>
<protein>
    <submittedName>
        <fullName evidence="12">RNI-like protein</fullName>
    </submittedName>
</protein>
<evidence type="ECO:0000256" key="9">
    <source>
        <dbReference type="SAM" id="MobiDB-lite"/>
    </source>
</evidence>
<proteinExistence type="predicted"/>
<dbReference type="GO" id="GO:0044877">
    <property type="term" value="F:protein-containing complex binding"/>
    <property type="evidence" value="ECO:0007669"/>
    <property type="project" value="TreeGrafter"/>
</dbReference>
<dbReference type="SUPFAM" id="SSF81383">
    <property type="entry name" value="F-box domain"/>
    <property type="match status" value="1"/>
</dbReference>
<dbReference type="SUPFAM" id="SSF52047">
    <property type="entry name" value="RNI-like"/>
    <property type="match status" value="1"/>
</dbReference>
<dbReference type="InterPro" id="IPR050866">
    <property type="entry name" value="CNG_cation_channel"/>
</dbReference>
<dbReference type="OrthoDB" id="421226at2759"/>
<dbReference type="Proteomes" id="UP000799772">
    <property type="component" value="Unassembled WGS sequence"/>
</dbReference>
<reference evidence="12" key="1">
    <citation type="journal article" date="2020" name="Stud. Mycol.">
        <title>101 Dothideomycetes genomes: a test case for predicting lifestyles and emergence of pathogens.</title>
        <authorList>
            <person name="Haridas S."/>
            <person name="Albert R."/>
            <person name="Binder M."/>
            <person name="Bloem J."/>
            <person name="Labutti K."/>
            <person name="Salamov A."/>
            <person name="Andreopoulos B."/>
            <person name="Baker S."/>
            <person name="Barry K."/>
            <person name="Bills G."/>
            <person name="Bluhm B."/>
            <person name="Cannon C."/>
            <person name="Castanera R."/>
            <person name="Culley D."/>
            <person name="Daum C."/>
            <person name="Ezra D."/>
            <person name="Gonzalez J."/>
            <person name="Henrissat B."/>
            <person name="Kuo A."/>
            <person name="Liang C."/>
            <person name="Lipzen A."/>
            <person name="Lutzoni F."/>
            <person name="Magnuson J."/>
            <person name="Mondo S."/>
            <person name="Nolan M."/>
            <person name="Ohm R."/>
            <person name="Pangilinan J."/>
            <person name="Park H.-J."/>
            <person name="Ramirez L."/>
            <person name="Alfaro M."/>
            <person name="Sun H."/>
            <person name="Tritt A."/>
            <person name="Yoshinaga Y."/>
            <person name="Zwiers L.-H."/>
            <person name="Turgeon B."/>
            <person name="Goodwin S."/>
            <person name="Spatafora J."/>
            <person name="Crous P."/>
            <person name="Grigoriev I."/>
        </authorList>
    </citation>
    <scope>NUCLEOTIDE SEQUENCE</scope>
    <source>
        <strain evidence="12">CBS 133067</strain>
    </source>
</reference>
<feature type="domain" description="Cyclic nucleotide-binding" evidence="10">
    <location>
        <begin position="69"/>
        <end position="186"/>
    </location>
</feature>
<keyword evidence="3" id="KW-0812">Transmembrane</keyword>
<dbReference type="AlphaFoldDB" id="A0A9P4I5S5"/>
<evidence type="ECO:0000259" key="10">
    <source>
        <dbReference type="PROSITE" id="PS50042"/>
    </source>
</evidence>
<feature type="region of interest" description="Disordered" evidence="9">
    <location>
        <begin position="195"/>
        <end position="244"/>
    </location>
</feature>